<dbReference type="EMBL" id="JAAVJI010000019">
    <property type="protein sequence ID" value="NJP03413.1"/>
    <property type="molecule type" value="Genomic_DNA"/>
</dbReference>
<gene>
    <name evidence="2" type="ORF">HBH25_21485</name>
</gene>
<proteinExistence type="predicted"/>
<sequence>MKRIILIGVSLLLTTKLQAACNDRYYYYKPELTTASIKKWQVYEDRGFIKSREMEDIKQMVKVCGSPPKGSKYNLTAIVNMLVSPSFYKLKNPLFTYPNILLPNGINGGQSAYLDIRKKPGLSNVEPQHAAEINIGSNTGLVQIYLVRDGIDEIKTPEWFYKNHSYLGNSEYRYTTFR</sequence>
<keyword evidence="3" id="KW-1185">Reference proteome</keyword>
<dbReference type="Proteomes" id="UP000746535">
    <property type="component" value="Unassembled WGS sequence"/>
</dbReference>
<evidence type="ECO:0000313" key="3">
    <source>
        <dbReference type="Proteomes" id="UP000746535"/>
    </source>
</evidence>
<feature type="signal peptide" evidence="1">
    <location>
        <begin position="1"/>
        <end position="19"/>
    </location>
</feature>
<comment type="caution">
    <text evidence="2">The sequence shown here is derived from an EMBL/GenBank/DDBJ whole genome shotgun (WGS) entry which is preliminary data.</text>
</comment>
<accession>A0ABX0YNF7</accession>
<name>A0ABX0YNF7_9PSED</name>
<keyword evidence="1" id="KW-0732">Signal</keyword>
<evidence type="ECO:0000256" key="1">
    <source>
        <dbReference type="SAM" id="SignalP"/>
    </source>
</evidence>
<protein>
    <submittedName>
        <fullName evidence="2">Uncharacterized protein</fullName>
    </submittedName>
</protein>
<feature type="chain" id="PRO_5046875755" evidence="1">
    <location>
        <begin position="20"/>
        <end position="178"/>
    </location>
</feature>
<evidence type="ECO:0000313" key="2">
    <source>
        <dbReference type="EMBL" id="NJP03413.1"/>
    </source>
</evidence>
<dbReference type="RefSeq" id="WP_168085975.1">
    <property type="nucleotide sequence ID" value="NZ_JAAVJI010000019.1"/>
</dbReference>
<reference evidence="2 3" key="1">
    <citation type="submission" date="2020-03" db="EMBL/GenBank/DDBJ databases">
        <authorList>
            <person name="Wang L."/>
            <person name="He N."/>
            <person name="Li Y."/>
            <person name="Fang Y."/>
            <person name="Zhang F."/>
        </authorList>
    </citation>
    <scope>NUCLEOTIDE SEQUENCE [LARGE SCALE GENOMIC DNA]</scope>
    <source>
        <strain evidence="3">hsmgli-8</strain>
    </source>
</reference>
<organism evidence="2 3">
    <name type="scientific">Pseudomonas quercus</name>
    <dbReference type="NCBI Taxonomy" id="2722792"/>
    <lineage>
        <taxon>Bacteria</taxon>
        <taxon>Pseudomonadati</taxon>
        <taxon>Pseudomonadota</taxon>
        <taxon>Gammaproteobacteria</taxon>
        <taxon>Pseudomonadales</taxon>
        <taxon>Pseudomonadaceae</taxon>
        <taxon>Pseudomonas</taxon>
    </lineage>
</organism>